<sequence length="393" mass="42020">MRKTFLAGLSAGILALTGCAETNQITTDPEAKDFETIRISRGVSDETDVVANIYARALTEAGYSVELVDTGDTRGDYLKAMLSDEQKAGTSPSPSEPAETISNNPATVDVTPDYSGNLMLYLTHDGQLSPTFIEQQRQLIEQTSSEPAYDFGWGDGGEPVETLTPSETPSAELSPTDGGATESATPAASSSPSPEFNAQAMSDSDIISTLDRVLPEPLSLLDASSAEDRDSLVVTRATAAKYGITSISDLAEHCEDLALGAPPEFDERSYGLKALEEVYGCKPKNFVPVESQEELEQKLAADEVQVADIFSAQASINDDALVRLTDPSSIFISQQIVPVIATDELPDSARAAINNVNSRLSTEDLRNFDRLTSGSGAISKEDVAKFWLEQSTE</sequence>
<proteinExistence type="predicted"/>
<evidence type="ECO:0000313" key="3">
    <source>
        <dbReference type="EMBL" id="GGH60133.1"/>
    </source>
</evidence>
<dbReference type="CDD" id="cd13606">
    <property type="entry name" value="PBP2_ProX_like"/>
    <property type="match status" value="1"/>
</dbReference>
<dbReference type="SUPFAM" id="SSF53850">
    <property type="entry name" value="Periplasmic binding protein-like II"/>
    <property type="match status" value="1"/>
</dbReference>
<dbReference type="Pfam" id="PF04069">
    <property type="entry name" value="OpuAC"/>
    <property type="match status" value="1"/>
</dbReference>
<dbReference type="AlphaFoldDB" id="A0A917IQD3"/>
<reference evidence="3 4" key="1">
    <citation type="journal article" date="2014" name="Int. J. Syst. Evol. Microbiol.">
        <title>Complete genome sequence of Corynebacterium casei LMG S-19264T (=DSM 44701T), isolated from a smear-ripened cheese.</title>
        <authorList>
            <consortium name="US DOE Joint Genome Institute (JGI-PGF)"/>
            <person name="Walter F."/>
            <person name="Albersmeier A."/>
            <person name="Kalinowski J."/>
            <person name="Ruckert C."/>
        </authorList>
    </citation>
    <scope>NUCLEOTIDE SEQUENCE [LARGE SCALE GENOMIC DNA]</scope>
    <source>
        <strain evidence="3 4">CCM 8669</strain>
    </source>
</reference>
<feature type="domain" description="ABC-type glycine betaine transport system substrate-binding" evidence="2">
    <location>
        <begin position="218"/>
        <end position="390"/>
    </location>
</feature>
<feature type="region of interest" description="Disordered" evidence="1">
    <location>
        <begin position="85"/>
        <end position="107"/>
    </location>
</feature>
<dbReference type="EMBL" id="BMDC01000001">
    <property type="protein sequence ID" value="GGH60133.1"/>
    <property type="molecule type" value="Genomic_DNA"/>
</dbReference>
<dbReference type="Proteomes" id="UP000600171">
    <property type="component" value="Unassembled WGS sequence"/>
</dbReference>
<feature type="compositionally biased region" description="Low complexity" evidence="1">
    <location>
        <begin position="180"/>
        <end position="195"/>
    </location>
</feature>
<dbReference type="GO" id="GO:0022857">
    <property type="term" value="F:transmembrane transporter activity"/>
    <property type="evidence" value="ECO:0007669"/>
    <property type="project" value="InterPro"/>
</dbReference>
<dbReference type="GO" id="GO:0043190">
    <property type="term" value="C:ATP-binding cassette (ABC) transporter complex"/>
    <property type="evidence" value="ECO:0007669"/>
    <property type="project" value="InterPro"/>
</dbReference>
<gene>
    <name evidence="3" type="ORF">GCM10007359_08010</name>
</gene>
<feature type="compositionally biased region" description="Polar residues" evidence="1">
    <location>
        <begin position="163"/>
        <end position="173"/>
    </location>
</feature>
<name>A0A917IQD3_9MICC</name>
<dbReference type="RefSeq" id="WP_188359011.1">
    <property type="nucleotide sequence ID" value="NZ_BMDC01000001.1"/>
</dbReference>
<evidence type="ECO:0000313" key="4">
    <source>
        <dbReference type="Proteomes" id="UP000600171"/>
    </source>
</evidence>
<dbReference type="PROSITE" id="PS51257">
    <property type="entry name" value="PROKAR_LIPOPROTEIN"/>
    <property type="match status" value="1"/>
</dbReference>
<protein>
    <recommendedName>
        <fullName evidence="2">ABC-type glycine betaine transport system substrate-binding domain-containing protein</fullName>
    </recommendedName>
</protein>
<evidence type="ECO:0000256" key="1">
    <source>
        <dbReference type="SAM" id="MobiDB-lite"/>
    </source>
</evidence>
<feature type="region of interest" description="Disordered" evidence="1">
    <location>
        <begin position="147"/>
        <end position="198"/>
    </location>
</feature>
<comment type="caution">
    <text evidence="3">The sequence shown here is derived from an EMBL/GenBank/DDBJ whole genome shotgun (WGS) entry which is preliminary data.</text>
</comment>
<evidence type="ECO:0000259" key="2">
    <source>
        <dbReference type="Pfam" id="PF04069"/>
    </source>
</evidence>
<accession>A0A917IQD3</accession>
<keyword evidence="4" id="KW-1185">Reference proteome</keyword>
<dbReference type="Gene3D" id="3.40.190.120">
    <property type="entry name" value="Osmoprotection protein (prox), domain 2"/>
    <property type="match status" value="1"/>
</dbReference>
<organism evidence="3 4">
    <name type="scientific">Rothia aerolata</name>
    <dbReference type="NCBI Taxonomy" id="1812262"/>
    <lineage>
        <taxon>Bacteria</taxon>
        <taxon>Bacillati</taxon>
        <taxon>Actinomycetota</taxon>
        <taxon>Actinomycetes</taxon>
        <taxon>Micrococcales</taxon>
        <taxon>Micrococcaceae</taxon>
        <taxon>Rothia</taxon>
    </lineage>
</organism>
<dbReference type="InterPro" id="IPR007210">
    <property type="entry name" value="ABC_Gly_betaine_transp_sub-bd"/>
</dbReference>